<keyword evidence="8" id="KW-1133">Transmembrane helix</keyword>
<dbReference type="STRING" id="48699.ENSPLAP00000029964"/>
<dbReference type="SUPFAM" id="SSF101912">
    <property type="entry name" value="Sema domain"/>
    <property type="match status" value="1"/>
</dbReference>
<evidence type="ECO:0000313" key="11">
    <source>
        <dbReference type="Proteomes" id="UP000261500"/>
    </source>
</evidence>
<dbReference type="GO" id="GO:0030215">
    <property type="term" value="F:semaphorin receptor binding"/>
    <property type="evidence" value="ECO:0007669"/>
    <property type="project" value="InterPro"/>
</dbReference>
<dbReference type="SMART" id="SM00423">
    <property type="entry name" value="PSI"/>
    <property type="match status" value="1"/>
</dbReference>
<dbReference type="PANTHER" id="PTHR11036:SF135">
    <property type="entry name" value="SEMAPHORIN 4D ISOFORM X1-RELATED"/>
    <property type="match status" value="1"/>
</dbReference>
<dbReference type="GO" id="GO:0001755">
    <property type="term" value="P:neural crest cell migration"/>
    <property type="evidence" value="ECO:0007669"/>
    <property type="project" value="TreeGrafter"/>
</dbReference>
<evidence type="ECO:0000259" key="9">
    <source>
        <dbReference type="PROSITE" id="PS51004"/>
    </source>
</evidence>
<dbReference type="Proteomes" id="UP000261500">
    <property type="component" value="Unplaced"/>
</dbReference>
<evidence type="ECO:0000256" key="8">
    <source>
        <dbReference type="SAM" id="Phobius"/>
    </source>
</evidence>
<dbReference type="InterPro" id="IPR001627">
    <property type="entry name" value="Semap_dom"/>
</dbReference>
<dbReference type="GO" id="GO:0030335">
    <property type="term" value="P:positive regulation of cell migration"/>
    <property type="evidence" value="ECO:0007669"/>
    <property type="project" value="TreeGrafter"/>
</dbReference>
<feature type="region of interest" description="Disordered" evidence="7">
    <location>
        <begin position="570"/>
        <end position="595"/>
    </location>
</feature>
<dbReference type="GO" id="GO:0045499">
    <property type="term" value="F:chemorepellent activity"/>
    <property type="evidence" value="ECO:0007669"/>
    <property type="project" value="TreeGrafter"/>
</dbReference>
<evidence type="ECO:0000313" key="10">
    <source>
        <dbReference type="Ensembl" id="ENSPLAP00000029964.1"/>
    </source>
</evidence>
<dbReference type="GO" id="GO:0043931">
    <property type="term" value="P:ossification involved in bone maturation"/>
    <property type="evidence" value="ECO:0007669"/>
    <property type="project" value="TreeGrafter"/>
</dbReference>
<keyword evidence="4" id="KW-1015">Disulfide bond</keyword>
<dbReference type="SMART" id="SM00630">
    <property type="entry name" value="Sema"/>
    <property type="match status" value="1"/>
</dbReference>
<evidence type="ECO:0000256" key="2">
    <source>
        <dbReference type="ARBA" id="ARBA00009492"/>
    </source>
</evidence>
<evidence type="ECO:0000256" key="6">
    <source>
        <dbReference type="PROSITE-ProRule" id="PRU00352"/>
    </source>
</evidence>
<evidence type="ECO:0000256" key="3">
    <source>
        <dbReference type="ARBA" id="ARBA00023136"/>
    </source>
</evidence>
<organism evidence="10 11">
    <name type="scientific">Poecilia latipinna</name>
    <name type="common">sailfin molly</name>
    <dbReference type="NCBI Taxonomy" id="48699"/>
    <lineage>
        <taxon>Eukaryota</taxon>
        <taxon>Metazoa</taxon>
        <taxon>Chordata</taxon>
        <taxon>Craniata</taxon>
        <taxon>Vertebrata</taxon>
        <taxon>Euteleostomi</taxon>
        <taxon>Actinopterygii</taxon>
        <taxon>Neopterygii</taxon>
        <taxon>Teleostei</taxon>
        <taxon>Neoteleostei</taxon>
        <taxon>Acanthomorphata</taxon>
        <taxon>Ovalentaria</taxon>
        <taxon>Atherinomorphae</taxon>
        <taxon>Cyprinodontiformes</taxon>
        <taxon>Poeciliidae</taxon>
        <taxon>Poeciliinae</taxon>
        <taxon>Poecilia</taxon>
    </lineage>
</organism>
<dbReference type="SUPFAM" id="SSF103575">
    <property type="entry name" value="Plexin repeat"/>
    <property type="match status" value="1"/>
</dbReference>
<feature type="domain" description="Sema" evidence="9">
    <location>
        <begin position="1"/>
        <end position="328"/>
    </location>
</feature>
<dbReference type="GO" id="GO:0071526">
    <property type="term" value="P:semaphorin-plexin signaling pathway"/>
    <property type="evidence" value="ECO:0007669"/>
    <property type="project" value="TreeGrafter"/>
</dbReference>
<dbReference type="Gene3D" id="2.130.10.10">
    <property type="entry name" value="YVTN repeat-like/Quinoprotein amine dehydrogenase"/>
    <property type="match status" value="1"/>
</dbReference>
<sequence length="595" mass="66472">MISNIVKPFPLRSTENTLYTAASINFLGLAKIFQRHGENPIRTEEKQSWLNGEMISINFAEISKHSNNNEDDNVFLFLTELETEAQRSRLRLSRVARVCKSDLGGLRTLQRKWTSFLKARLDCPFGDEGSESLVQDVFFLQDENNVTDSIFYATFTLIPQSAVCAYKLSDIQQVFRGNFMTFTDSGSWVRYTGTVFSPYPGSCINDEMRAKGVRTSKDLPDVTLLFVRNHPLMEKAVTPITGRPLLVRSTAQFSRIVVDKVTSLDGQQHIIMLIDSGWLQKVVWSDNDGGRIIEELQLFQDPQPIRFLQLSSRSVGYSYITAVAQLSVRDCSRYTSCDDCLIARDPYCGWDHLRGLCAAVAGASNSSMYVALTKTCSLCATFIIRGFHLFVAGSRTSLMVMLKFAQALIASIPHIKLLTHIYLSEESSRIIFMAVLASPTVSKQITDIHLTVDVAQFLPCSPDTNLPVSWRFSGNILEPGPRHILLSQGLVLTPSSTDEGLYTCETVEVVKGREHRKAVIQYNVKMEVSEGGVNWIQAIVTYILASVCVVCVVIIIYVCWKQKTQNHVGSTSVSDASHEKPKIKAGSCNQENHTN</sequence>
<evidence type="ECO:0000256" key="7">
    <source>
        <dbReference type="SAM" id="MobiDB-lite"/>
    </source>
</evidence>
<dbReference type="Pfam" id="PF01403">
    <property type="entry name" value="Sema"/>
    <property type="match status" value="1"/>
</dbReference>
<dbReference type="InterPro" id="IPR002165">
    <property type="entry name" value="Plexin_repeat"/>
</dbReference>
<dbReference type="Gene3D" id="3.30.1680.10">
    <property type="entry name" value="ligand-binding face of the semaphorins, domain 2"/>
    <property type="match status" value="1"/>
</dbReference>
<keyword evidence="3 8" id="KW-0472">Membrane</keyword>
<comment type="subcellular location">
    <subcellularLocation>
        <location evidence="1">Membrane</location>
    </subcellularLocation>
</comment>
<dbReference type="PROSITE" id="PS51004">
    <property type="entry name" value="SEMA"/>
    <property type="match status" value="1"/>
</dbReference>
<dbReference type="InterPro" id="IPR036179">
    <property type="entry name" value="Ig-like_dom_sf"/>
</dbReference>
<evidence type="ECO:0000256" key="1">
    <source>
        <dbReference type="ARBA" id="ARBA00004370"/>
    </source>
</evidence>
<dbReference type="GeneTree" id="ENSGT00940000165728"/>
<keyword evidence="5" id="KW-0325">Glycoprotein</keyword>
<evidence type="ECO:0000256" key="5">
    <source>
        <dbReference type="ARBA" id="ARBA00023180"/>
    </source>
</evidence>
<keyword evidence="11" id="KW-1185">Reference proteome</keyword>
<dbReference type="SUPFAM" id="SSF48726">
    <property type="entry name" value="Immunoglobulin"/>
    <property type="match status" value="1"/>
</dbReference>
<dbReference type="GO" id="GO:0005886">
    <property type="term" value="C:plasma membrane"/>
    <property type="evidence" value="ECO:0007669"/>
    <property type="project" value="TreeGrafter"/>
</dbReference>
<dbReference type="GO" id="GO:0007411">
    <property type="term" value="P:axon guidance"/>
    <property type="evidence" value="ECO:0007669"/>
    <property type="project" value="TreeGrafter"/>
</dbReference>
<dbReference type="InterPro" id="IPR015943">
    <property type="entry name" value="WD40/YVTN_repeat-like_dom_sf"/>
</dbReference>
<dbReference type="InterPro" id="IPR027231">
    <property type="entry name" value="Semaphorin"/>
</dbReference>
<comment type="caution">
    <text evidence="6">Lacks conserved residue(s) required for the propagation of feature annotation.</text>
</comment>
<name>A0A3B3VZ13_9TELE</name>
<dbReference type="AlphaFoldDB" id="A0A3B3VZ13"/>
<dbReference type="Ensembl" id="ENSPLAT00000025402.1">
    <property type="protein sequence ID" value="ENSPLAP00000029964.1"/>
    <property type="gene ID" value="ENSPLAG00000020630.1"/>
</dbReference>
<dbReference type="GO" id="GO:0005615">
    <property type="term" value="C:extracellular space"/>
    <property type="evidence" value="ECO:0007669"/>
    <property type="project" value="TreeGrafter"/>
</dbReference>
<feature type="transmembrane region" description="Helical" evidence="8">
    <location>
        <begin position="535"/>
        <end position="560"/>
    </location>
</feature>
<keyword evidence="8" id="KW-0812">Transmembrane</keyword>
<accession>A0A3B3VZ13</accession>
<dbReference type="InterPro" id="IPR036352">
    <property type="entry name" value="Semap_dom_sf"/>
</dbReference>
<proteinExistence type="inferred from homology"/>
<protein>
    <recommendedName>
        <fullName evidence="9">Sema domain-containing protein</fullName>
    </recommendedName>
</protein>
<evidence type="ECO:0000256" key="4">
    <source>
        <dbReference type="ARBA" id="ARBA00023157"/>
    </source>
</evidence>
<dbReference type="Pfam" id="PF01437">
    <property type="entry name" value="PSI"/>
    <property type="match status" value="1"/>
</dbReference>
<dbReference type="PANTHER" id="PTHR11036">
    <property type="entry name" value="SEMAPHORIN"/>
    <property type="match status" value="1"/>
</dbReference>
<reference evidence="10" key="1">
    <citation type="submission" date="2025-08" db="UniProtKB">
        <authorList>
            <consortium name="Ensembl"/>
        </authorList>
    </citation>
    <scope>IDENTIFICATION</scope>
</reference>
<comment type="similarity">
    <text evidence="2">Belongs to the semaphorin family.</text>
</comment>
<dbReference type="InterPro" id="IPR016201">
    <property type="entry name" value="PSI"/>
</dbReference>
<reference evidence="10" key="2">
    <citation type="submission" date="2025-09" db="UniProtKB">
        <authorList>
            <consortium name="Ensembl"/>
        </authorList>
    </citation>
    <scope>IDENTIFICATION</scope>
</reference>
<dbReference type="GO" id="GO:0000122">
    <property type="term" value="P:negative regulation of transcription by RNA polymerase II"/>
    <property type="evidence" value="ECO:0007669"/>
    <property type="project" value="TreeGrafter"/>
</dbReference>